<reference evidence="1" key="1">
    <citation type="submission" date="2015-07" db="EMBL/GenBank/DDBJ databases">
        <title>MeaNS - Measles Nucleotide Surveillance Program.</title>
        <authorList>
            <person name="Tran T."/>
            <person name="Druce J."/>
        </authorList>
    </citation>
    <scope>NUCLEOTIDE SEQUENCE</scope>
    <source>
        <strain evidence="1">UCB-OBI-ISO-001</strain>
        <tissue evidence="1">Gonad</tissue>
    </source>
</reference>
<gene>
    <name evidence="1" type="ORF">OCBIM_22003731mg</name>
</gene>
<dbReference type="EMBL" id="KQ425076">
    <property type="protein sequence ID" value="KOF69986.1"/>
    <property type="molecule type" value="Genomic_DNA"/>
</dbReference>
<protein>
    <submittedName>
        <fullName evidence="1">Uncharacterized protein</fullName>
    </submittedName>
</protein>
<proteinExistence type="predicted"/>
<accession>A0A0L8FZ22</accession>
<name>A0A0L8FZ22_OCTBM</name>
<sequence length="50" mass="5874">MSPTTLTFIYFFSSLSKMESRRADNCSSLAHEIPLNTKQFMKMFLNHSKR</sequence>
<evidence type="ECO:0000313" key="1">
    <source>
        <dbReference type="EMBL" id="KOF69986.1"/>
    </source>
</evidence>
<organism evidence="1">
    <name type="scientific">Octopus bimaculoides</name>
    <name type="common">California two-spotted octopus</name>
    <dbReference type="NCBI Taxonomy" id="37653"/>
    <lineage>
        <taxon>Eukaryota</taxon>
        <taxon>Metazoa</taxon>
        <taxon>Spiralia</taxon>
        <taxon>Lophotrochozoa</taxon>
        <taxon>Mollusca</taxon>
        <taxon>Cephalopoda</taxon>
        <taxon>Coleoidea</taxon>
        <taxon>Octopodiformes</taxon>
        <taxon>Octopoda</taxon>
        <taxon>Incirrata</taxon>
        <taxon>Octopodidae</taxon>
        <taxon>Octopus</taxon>
    </lineage>
</organism>
<dbReference type="AlphaFoldDB" id="A0A0L8FZ22"/>